<dbReference type="Gene3D" id="1.10.510.10">
    <property type="entry name" value="Transferase(Phosphotransferase) domain 1"/>
    <property type="match status" value="1"/>
</dbReference>
<feature type="region of interest" description="Disordered" evidence="1">
    <location>
        <begin position="312"/>
        <end position="361"/>
    </location>
</feature>
<keyword evidence="2" id="KW-0812">Transmembrane</keyword>
<keyword evidence="2" id="KW-0472">Membrane</keyword>
<dbReference type="GO" id="GO:0004674">
    <property type="term" value="F:protein serine/threonine kinase activity"/>
    <property type="evidence" value="ECO:0007669"/>
    <property type="project" value="TreeGrafter"/>
</dbReference>
<dbReference type="PANTHER" id="PTHR44329:SF214">
    <property type="entry name" value="PROTEIN KINASE DOMAIN-CONTAINING PROTEIN"/>
    <property type="match status" value="1"/>
</dbReference>
<keyword evidence="4" id="KW-0418">Kinase</keyword>
<dbReference type="GeneID" id="20089681"/>
<name>A0A024TH40_9STRA</name>
<keyword evidence="4" id="KW-0808">Transferase</keyword>
<dbReference type="STRING" id="157072.A0A024TH40"/>
<feature type="domain" description="Protein kinase" evidence="3">
    <location>
        <begin position="412"/>
        <end position="675"/>
    </location>
</feature>
<dbReference type="EMBL" id="KI913992">
    <property type="protein sequence ID" value="ETV93368.1"/>
    <property type="molecule type" value="Genomic_DNA"/>
</dbReference>
<dbReference type="Pfam" id="PF00069">
    <property type="entry name" value="Pkinase"/>
    <property type="match status" value="1"/>
</dbReference>
<dbReference type="AlphaFoldDB" id="A0A024TH40"/>
<keyword evidence="2" id="KW-1133">Transmembrane helix</keyword>
<organism evidence="4">
    <name type="scientific">Aphanomyces invadans</name>
    <dbReference type="NCBI Taxonomy" id="157072"/>
    <lineage>
        <taxon>Eukaryota</taxon>
        <taxon>Sar</taxon>
        <taxon>Stramenopiles</taxon>
        <taxon>Oomycota</taxon>
        <taxon>Saprolegniomycetes</taxon>
        <taxon>Saprolegniales</taxon>
        <taxon>Verrucalvaceae</taxon>
        <taxon>Aphanomyces</taxon>
    </lineage>
</organism>
<dbReference type="InterPro" id="IPR051681">
    <property type="entry name" value="Ser/Thr_Kinases-Pseudokinases"/>
</dbReference>
<sequence length="688" mass="74623">MEGENRSCNGWRVFRNHLCGCQLARPAAPLGSSSFLLPAPKMKMMRRRAAWWVVGAALCLVDVSEAFGSLPQTDGSTTRCWAIAEDPTVKQPSESNLVKDAEGVGCPFRVRFSLPSAALVNEKMSVTWTFSYSAATIEGNTIGYKLPIPTIMEPVTGQLVQIVHSNIHACKYSSASVCDAFVDAEIVRDHTPNQPGNFTPGTSEATFVYSDLAFPTSGDMYVLAHLALPGPNATFRYDFAAYRRISILAAVAPPTAATLAPLPTQDVDNHSVVYIVAIGGGVLVVIVIAALLIYRHKHPRYYPPYPPHHLQSPYPVNSTGGYSPLDGVLGRSNDTKSTRGGRRPTNTGTADTTHSSTGAPWLYSSGGGAVDTSSVPGGGSTFGNAFSTGSATGISRADEETLQLWRLDENQVVARHMLSRGAFGEVWKGEYRGTPVAVKKLLASQSSPDAMKTFVAEILLMAKLDSKLIVKFIGVAWFRKAEMMLVLEYMDQGDLRSKLESTTPATFPLEDKLDCALSVAEGLVYLHTLDTTIIHRDIKSRNVLLDSQKGIKLTDFGVSRESTSETMTIGIGTYRWMAPEILSESHYTQAADIYSLGVILSELDMHIVPYSDQVTAKGNPLNDTAIMGRVMQGTIQPTFSTRFPPALLELAKECLALDPVDRPTALAVAYRLGRIRRLHRQESASGIV</sequence>
<feature type="transmembrane region" description="Helical" evidence="2">
    <location>
        <begin position="272"/>
        <end position="294"/>
    </location>
</feature>
<dbReference type="eggNOG" id="KOG0192">
    <property type="taxonomic scope" value="Eukaryota"/>
</dbReference>
<dbReference type="Gene3D" id="3.30.200.20">
    <property type="entry name" value="Phosphorylase Kinase, domain 1"/>
    <property type="match status" value="1"/>
</dbReference>
<reference evidence="4" key="1">
    <citation type="submission" date="2013-12" db="EMBL/GenBank/DDBJ databases">
        <title>The Genome Sequence of Aphanomyces invadans NJM9701.</title>
        <authorList>
            <consortium name="The Broad Institute Genomics Platform"/>
            <person name="Russ C."/>
            <person name="Tyler B."/>
            <person name="van West P."/>
            <person name="Dieguez-Uribeondo J."/>
            <person name="Young S.K."/>
            <person name="Zeng Q."/>
            <person name="Gargeya S."/>
            <person name="Fitzgerald M."/>
            <person name="Abouelleil A."/>
            <person name="Alvarado L."/>
            <person name="Chapman S.B."/>
            <person name="Gainer-Dewar J."/>
            <person name="Goldberg J."/>
            <person name="Griggs A."/>
            <person name="Gujja S."/>
            <person name="Hansen M."/>
            <person name="Howarth C."/>
            <person name="Imamovic A."/>
            <person name="Ireland A."/>
            <person name="Larimer J."/>
            <person name="McCowan C."/>
            <person name="Murphy C."/>
            <person name="Pearson M."/>
            <person name="Poon T.W."/>
            <person name="Priest M."/>
            <person name="Roberts A."/>
            <person name="Saif S."/>
            <person name="Shea T."/>
            <person name="Sykes S."/>
            <person name="Wortman J."/>
            <person name="Nusbaum C."/>
            <person name="Birren B."/>
        </authorList>
    </citation>
    <scope>NUCLEOTIDE SEQUENCE [LARGE SCALE GENOMIC DNA]</scope>
    <source>
        <strain evidence="4">NJM9701</strain>
    </source>
</reference>
<evidence type="ECO:0000256" key="2">
    <source>
        <dbReference type="SAM" id="Phobius"/>
    </source>
</evidence>
<evidence type="ECO:0000256" key="1">
    <source>
        <dbReference type="SAM" id="MobiDB-lite"/>
    </source>
</evidence>
<proteinExistence type="predicted"/>
<dbReference type="PANTHER" id="PTHR44329">
    <property type="entry name" value="SERINE/THREONINE-PROTEIN KINASE TNNI3K-RELATED"/>
    <property type="match status" value="1"/>
</dbReference>
<dbReference type="PROSITE" id="PS00108">
    <property type="entry name" value="PROTEIN_KINASE_ST"/>
    <property type="match status" value="1"/>
</dbReference>
<dbReference type="SMART" id="SM00220">
    <property type="entry name" value="S_TKc"/>
    <property type="match status" value="1"/>
</dbReference>
<dbReference type="OrthoDB" id="68087at2759"/>
<dbReference type="PROSITE" id="PS50011">
    <property type="entry name" value="PROTEIN_KINASE_DOM"/>
    <property type="match status" value="1"/>
</dbReference>
<evidence type="ECO:0000259" key="3">
    <source>
        <dbReference type="PROSITE" id="PS50011"/>
    </source>
</evidence>
<evidence type="ECO:0000313" key="4">
    <source>
        <dbReference type="EMBL" id="ETV93368.1"/>
    </source>
</evidence>
<dbReference type="SUPFAM" id="SSF56112">
    <property type="entry name" value="Protein kinase-like (PK-like)"/>
    <property type="match status" value="1"/>
</dbReference>
<dbReference type="RefSeq" id="XP_008878004.1">
    <property type="nucleotide sequence ID" value="XM_008879782.1"/>
</dbReference>
<dbReference type="InterPro" id="IPR011009">
    <property type="entry name" value="Kinase-like_dom_sf"/>
</dbReference>
<protein>
    <submittedName>
        <fullName evidence="4">TKL protein kinase</fullName>
    </submittedName>
</protein>
<dbReference type="VEuPathDB" id="FungiDB:H310_12631"/>
<dbReference type="InterPro" id="IPR000719">
    <property type="entry name" value="Prot_kinase_dom"/>
</dbReference>
<gene>
    <name evidence="4" type="ORF">H310_12631</name>
</gene>
<accession>A0A024TH40</accession>
<dbReference type="InterPro" id="IPR008271">
    <property type="entry name" value="Ser/Thr_kinase_AS"/>
</dbReference>
<dbReference type="GO" id="GO:0005524">
    <property type="term" value="F:ATP binding"/>
    <property type="evidence" value="ECO:0007669"/>
    <property type="project" value="InterPro"/>
</dbReference>